<keyword evidence="2" id="KW-1185">Reference proteome</keyword>
<dbReference type="AlphaFoldDB" id="A0AA36M3L4"/>
<accession>A0AA36M3L4</accession>
<name>A0AA36M3L4_CYLNA</name>
<evidence type="ECO:0000313" key="1">
    <source>
        <dbReference type="EMBL" id="CAJ0595897.1"/>
    </source>
</evidence>
<organism evidence="1 2">
    <name type="scientific">Cylicocyclus nassatus</name>
    <name type="common">Nematode worm</name>
    <dbReference type="NCBI Taxonomy" id="53992"/>
    <lineage>
        <taxon>Eukaryota</taxon>
        <taxon>Metazoa</taxon>
        <taxon>Ecdysozoa</taxon>
        <taxon>Nematoda</taxon>
        <taxon>Chromadorea</taxon>
        <taxon>Rhabditida</taxon>
        <taxon>Rhabditina</taxon>
        <taxon>Rhabditomorpha</taxon>
        <taxon>Strongyloidea</taxon>
        <taxon>Strongylidae</taxon>
        <taxon>Cylicocyclus</taxon>
    </lineage>
</organism>
<sequence>MRACRLGGKRRKYEHLMDLPESIATFLISFALDGQGLYVDDLLQPASELMRNPTIWWTNLGKDDKERTKSFDVLSQARMDWAAFARTALGRALEMYEPTNSIQKELNCFLQRKSVWFKRRQTVPPLSRK</sequence>
<protein>
    <submittedName>
        <fullName evidence="1">Uncharacterized protein</fullName>
    </submittedName>
</protein>
<gene>
    <name evidence="1" type="ORF">CYNAS_LOCUS7880</name>
</gene>
<dbReference type="Proteomes" id="UP001176961">
    <property type="component" value="Unassembled WGS sequence"/>
</dbReference>
<reference evidence="1" key="1">
    <citation type="submission" date="2023-07" db="EMBL/GenBank/DDBJ databases">
        <authorList>
            <consortium name="CYATHOMIX"/>
        </authorList>
    </citation>
    <scope>NUCLEOTIDE SEQUENCE</scope>
    <source>
        <strain evidence="1">N/A</strain>
    </source>
</reference>
<proteinExistence type="predicted"/>
<dbReference type="EMBL" id="CATQJL010000112">
    <property type="protein sequence ID" value="CAJ0595897.1"/>
    <property type="molecule type" value="Genomic_DNA"/>
</dbReference>
<evidence type="ECO:0000313" key="2">
    <source>
        <dbReference type="Proteomes" id="UP001176961"/>
    </source>
</evidence>
<comment type="caution">
    <text evidence="1">The sequence shown here is derived from an EMBL/GenBank/DDBJ whole genome shotgun (WGS) entry which is preliminary data.</text>
</comment>